<feature type="repeat" description="ANK" evidence="3">
    <location>
        <begin position="575"/>
        <end position="607"/>
    </location>
</feature>
<dbReference type="Gene3D" id="3.40.50.2000">
    <property type="entry name" value="Glycogen Phosphorylase B"/>
    <property type="match status" value="2"/>
</dbReference>
<dbReference type="AlphaFoldDB" id="A0A2B4RFZ6"/>
<dbReference type="CDD" id="cd03801">
    <property type="entry name" value="GT4_PimA-like"/>
    <property type="match status" value="1"/>
</dbReference>
<dbReference type="PANTHER" id="PTHR24171:SF9">
    <property type="entry name" value="ANKYRIN REPEAT DOMAIN-CONTAINING PROTEIN 39"/>
    <property type="match status" value="1"/>
</dbReference>
<dbReference type="SUPFAM" id="SSF53756">
    <property type="entry name" value="UDP-Glycosyltransferase/glycogen phosphorylase"/>
    <property type="match status" value="1"/>
</dbReference>
<dbReference type="Gene3D" id="1.25.40.20">
    <property type="entry name" value="Ankyrin repeat-containing domain"/>
    <property type="match status" value="1"/>
</dbReference>
<evidence type="ECO:0000313" key="5">
    <source>
        <dbReference type="EMBL" id="PFX15195.1"/>
    </source>
</evidence>
<gene>
    <name evidence="5" type="primary">Ankef1</name>
    <name evidence="5" type="ORF">AWC38_SpisGene20599</name>
</gene>
<dbReference type="Pfam" id="PF00023">
    <property type="entry name" value="Ank"/>
    <property type="match status" value="1"/>
</dbReference>
<dbReference type="Proteomes" id="UP000225706">
    <property type="component" value="Unassembled WGS sequence"/>
</dbReference>
<evidence type="ECO:0000256" key="4">
    <source>
        <dbReference type="SAM" id="MobiDB-lite"/>
    </source>
</evidence>
<evidence type="ECO:0000256" key="1">
    <source>
        <dbReference type="ARBA" id="ARBA00022737"/>
    </source>
</evidence>
<dbReference type="PANTHER" id="PTHR24171">
    <property type="entry name" value="ANKYRIN REPEAT DOMAIN-CONTAINING PROTEIN 39-RELATED"/>
    <property type="match status" value="1"/>
</dbReference>
<feature type="region of interest" description="Disordered" evidence="4">
    <location>
        <begin position="1"/>
        <end position="22"/>
    </location>
</feature>
<dbReference type="InterPro" id="IPR002110">
    <property type="entry name" value="Ankyrin_rpt"/>
</dbReference>
<organism evidence="5 6">
    <name type="scientific">Stylophora pistillata</name>
    <name type="common">Smooth cauliflower coral</name>
    <dbReference type="NCBI Taxonomy" id="50429"/>
    <lineage>
        <taxon>Eukaryota</taxon>
        <taxon>Metazoa</taxon>
        <taxon>Cnidaria</taxon>
        <taxon>Anthozoa</taxon>
        <taxon>Hexacorallia</taxon>
        <taxon>Scleractinia</taxon>
        <taxon>Astrocoeniina</taxon>
        <taxon>Pocilloporidae</taxon>
        <taxon>Stylophora</taxon>
    </lineage>
</organism>
<evidence type="ECO:0000256" key="2">
    <source>
        <dbReference type="ARBA" id="ARBA00023043"/>
    </source>
</evidence>
<name>A0A2B4RFZ6_STYPI</name>
<dbReference type="Pfam" id="PF20706">
    <property type="entry name" value="GT4-conflict"/>
    <property type="match status" value="1"/>
</dbReference>
<feature type="repeat" description="ANK" evidence="3">
    <location>
        <begin position="542"/>
        <end position="574"/>
    </location>
</feature>
<proteinExistence type="predicted"/>
<evidence type="ECO:0000313" key="6">
    <source>
        <dbReference type="Proteomes" id="UP000225706"/>
    </source>
</evidence>
<dbReference type="SMART" id="SM00248">
    <property type="entry name" value="ANK"/>
    <property type="match status" value="3"/>
</dbReference>
<keyword evidence="1" id="KW-0677">Repeat</keyword>
<protein>
    <submittedName>
        <fullName evidence="5">Ankyrin repeat and EF-hand domain-containing protein 1</fullName>
    </submittedName>
</protein>
<evidence type="ECO:0000256" key="3">
    <source>
        <dbReference type="PROSITE-ProRule" id="PRU00023"/>
    </source>
</evidence>
<comment type="caution">
    <text evidence="5">The sequence shown here is derived from an EMBL/GenBank/DDBJ whole genome shotgun (WGS) entry which is preliminary data.</text>
</comment>
<dbReference type="PROSITE" id="PS50088">
    <property type="entry name" value="ANK_REPEAT"/>
    <property type="match status" value="3"/>
</dbReference>
<sequence length="677" mass="75458">MERGYSNALNANPVKDKEESEDLKSGASCGADAVVDECIDVMFICSEWGSSKGGLSTFNRELAINLAKYSIDRIRLHCYVCQSTEKEREDASRNGIHLITARRPPGSSDPLEWIKIPPSELPKPDIVIGHGRKFGGAAYFIRKATRCRWIHFVHVFCEDFGKYKLECSITADAIADSEDKNRQELELCEASDLAVAVGPLLQRKYQRHLQDIKVEVITPGIFEQYVNPTAKQWSGFESSEEEFSVFMFGRGSFEDFELKGYDIIGKAVASLERKFELTFVGAPQDEQRKMEKWFLEETKISRDQLTIRGFCSYEKMKKMFREADLVVMPSRTEGFGLVALEAISAGVSVLISRECGIAKALQAVDGGMAVVIPTASPDKWATKIQQLSEQTPDERYSSAVRLRENYEKVYNWKEESKKFEKMILQLATSPTPKETEITEKATCSSKEKAQIQRKEVLTGTICLLAVFLSIFFIAWVHSVPHSCVEVGKSERRGPSESALGATSVSDNNKELNQLHSSERVRDVTKMRSTLPLGFSVDSRNATGRTPLMNQALKGNVQAVKSLIMRGADPSQMDNDGWNSLHFAAQGGDPETIDLILSYVPDIESETVYGETPLICAARRCKLKGVKYLIERGANPLANDINGLNSLHHASLCCQGFMQFLLNRAINSGRGFRGGVNL</sequence>
<dbReference type="SUPFAM" id="SSF48403">
    <property type="entry name" value="Ankyrin repeat"/>
    <property type="match status" value="1"/>
</dbReference>
<dbReference type="Pfam" id="PF12796">
    <property type="entry name" value="Ank_2"/>
    <property type="match status" value="1"/>
</dbReference>
<dbReference type="OrthoDB" id="5984400at2759"/>
<dbReference type="PROSITE" id="PS50297">
    <property type="entry name" value="ANK_REP_REGION"/>
    <property type="match status" value="2"/>
</dbReference>
<keyword evidence="6" id="KW-1185">Reference proteome</keyword>
<reference evidence="6" key="1">
    <citation type="journal article" date="2017" name="bioRxiv">
        <title>Comparative analysis of the genomes of Stylophora pistillata and Acropora digitifera provides evidence for extensive differences between species of corals.</title>
        <authorList>
            <person name="Voolstra C.R."/>
            <person name="Li Y."/>
            <person name="Liew Y.J."/>
            <person name="Baumgarten S."/>
            <person name="Zoccola D."/>
            <person name="Flot J.-F."/>
            <person name="Tambutte S."/>
            <person name="Allemand D."/>
            <person name="Aranda M."/>
        </authorList>
    </citation>
    <scope>NUCLEOTIDE SEQUENCE [LARGE SCALE GENOMIC DNA]</scope>
</reference>
<dbReference type="EMBL" id="LSMT01000675">
    <property type="protein sequence ID" value="PFX15195.1"/>
    <property type="molecule type" value="Genomic_DNA"/>
</dbReference>
<dbReference type="InterPro" id="IPR036770">
    <property type="entry name" value="Ankyrin_rpt-contain_sf"/>
</dbReference>
<accession>A0A2B4RFZ6</accession>
<keyword evidence="2 3" id="KW-0040">ANK repeat</keyword>
<feature type="repeat" description="ANK" evidence="3">
    <location>
        <begin position="608"/>
        <end position="640"/>
    </location>
</feature>